<dbReference type="InterPro" id="IPR044643">
    <property type="entry name" value="TrpF_fam"/>
</dbReference>
<dbReference type="GO" id="GO:0016853">
    <property type="term" value="F:isomerase activity"/>
    <property type="evidence" value="ECO:0007669"/>
    <property type="project" value="UniProtKB-KW"/>
</dbReference>
<dbReference type="Gene3D" id="3.20.20.70">
    <property type="entry name" value="Aldolase class I"/>
    <property type="match status" value="1"/>
</dbReference>
<comment type="pathway">
    <text evidence="2 9">Amino-acid biosynthesis; L-tryptophan biosynthesis; L-tryptophan from chorismate: step 3/5.</text>
</comment>
<sequence>MSTAARTQVNPLPTPAQDRRLVKVCGMKYPENIAQVVALGPDMLGFIFAPKSPRYAADTLDAAQMRGLKVPKVGVFVNEKPAVIRRHALHFGLDAVQLHGQESAAVCAELAEADLSVIKAFGIGQAFDPRHLDAYAPHCSFFVFDTAGPAAGGNGFAFNWSLLQAYDLPVPYLLAGGLGTDNVTQLKELQLPSLAGFDFNSKLEQAPGLKASALVKQVLTELHG</sequence>
<evidence type="ECO:0000256" key="4">
    <source>
        <dbReference type="ARBA" id="ARBA00022272"/>
    </source>
</evidence>
<dbReference type="InterPro" id="IPR011060">
    <property type="entry name" value="RibuloseP-bd_barrel"/>
</dbReference>
<comment type="caution">
    <text evidence="11">The sequence shown here is derived from an EMBL/GenBank/DDBJ whole genome shotgun (WGS) entry which is preliminary data.</text>
</comment>
<dbReference type="PANTHER" id="PTHR42894:SF1">
    <property type="entry name" value="N-(5'-PHOSPHORIBOSYL)ANTHRANILATE ISOMERASE"/>
    <property type="match status" value="1"/>
</dbReference>
<dbReference type="EC" id="5.3.1.24" evidence="3 9"/>
<comment type="catalytic activity">
    <reaction evidence="1 9">
        <text>N-(5-phospho-beta-D-ribosyl)anthranilate = 1-(2-carboxyphenylamino)-1-deoxy-D-ribulose 5-phosphate</text>
        <dbReference type="Rhea" id="RHEA:21540"/>
        <dbReference type="ChEBI" id="CHEBI:18277"/>
        <dbReference type="ChEBI" id="CHEBI:58613"/>
        <dbReference type="EC" id="5.3.1.24"/>
    </reaction>
</comment>
<evidence type="ECO:0000256" key="2">
    <source>
        <dbReference type="ARBA" id="ARBA00004664"/>
    </source>
</evidence>
<evidence type="ECO:0000256" key="6">
    <source>
        <dbReference type="ARBA" id="ARBA00022822"/>
    </source>
</evidence>
<dbReference type="RefSeq" id="WP_345223455.1">
    <property type="nucleotide sequence ID" value="NZ_BAABHA010000004.1"/>
</dbReference>
<dbReference type="EMBL" id="BAABHA010000004">
    <property type="protein sequence ID" value="GAA4380153.1"/>
    <property type="molecule type" value="Genomic_DNA"/>
</dbReference>
<evidence type="ECO:0000256" key="1">
    <source>
        <dbReference type="ARBA" id="ARBA00001164"/>
    </source>
</evidence>
<keyword evidence="6 9" id="KW-0822">Tryptophan biosynthesis</keyword>
<evidence type="ECO:0000256" key="8">
    <source>
        <dbReference type="ARBA" id="ARBA00023235"/>
    </source>
</evidence>
<protein>
    <recommendedName>
        <fullName evidence="4 9">N-(5'-phosphoribosyl)anthranilate isomerase</fullName>
        <shortName evidence="9">PRAI</shortName>
        <ecNumber evidence="3 9">5.3.1.24</ecNumber>
    </recommendedName>
</protein>
<evidence type="ECO:0000256" key="9">
    <source>
        <dbReference type="HAMAP-Rule" id="MF_00135"/>
    </source>
</evidence>
<evidence type="ECO:0000313" key="11">
    <source>
        <dbReference type="EMBL" id="GAA4380153.1"/>
    </source>
</evidence>
<dbReference type="InterPro" id="IPR013785">
    <property type="entry name" value="Aldolase_TIM"/>
</dbReference>
<keyword evidence="5 9" id="KW-0028">Amino-acid biosynthesis</keyword>
<feature type="domain" description="N-(5'phosphoribosyl) anthranilate isomerase (PRAI)" evidence="10">
    <location>
        <begin position="22"/>
        <end position="219"/>
    </location>
</feature>
<accession>A0ABP8IYB9</accession>
<evidence type="ECO:0000256" key="5">
    <source>
        <dbReference type="ARBA" id="ARBA00022605"/>
    </source>
</evidence>
<evidence type="ECO:0000256" key="3">
    <source>
        <dbReference type="ARBA" id="ARBA00012572"/>
    </source>
</evidence>
<proteinExistence type="inferred from homology"/>
<gene>
    <name evidence="9" type="primary">trpF</name>
    <name evidence="11" type="ORF">GCM10023186_18210</name>
</gene>
<organism evidence="11 12">
    <name type="scientific">Hymenobacter koreensis</name>
    <dbReference type="NCBI Taxonomy" id="1084523"/>
    <lineage>
        <taxon>Bacteria</taxon>
        <taxon>Pseudomonadati</taxon>
        <taxon>Bacteroidota</taxon>
        <taxon>Cytophagia</taxon>
        <taxon>Cytophagales</taxon>
        <taxon>Hymenobacteraceae</taxon>
        <taxon>Hymenobacter</taxon>
    </lineage>
</organism>
<comment type="similarity">
    <text evidence="9">Belongs to the TrpF family.</text>
</comment>
<evidence type="ECO:0000313" key="12">
    <source>
        <dbReference type="Proteomes" id="UP001500454"/>
    </source>
</evidence>
<dbReference type="InterPro" id="IPR001240">
    <property type="entry name" value="PRAI_dom"/>
</dbReference>
<evidence type="ECO:0000256" key="7">
    <source>
        <dbReference type="ARBA" id="ARBA00023141"/>
    </source>
</evidence>
<dbReference type="PANTHER" id="PTHR42894">
    <property type="entry name" value="N-(5'-PHOSPHORIBOSYL)ANTHRANILATE ISOMERASE"/>
    <property type="match status" value="1"/>
</dbReference>
<dbReference type="SUPFAM" id="SSF51366">
    <property type="entry name" value="Ribulose-phoshate binding barrel"/>
    <property type="match status" value="1"/>
</dbReference>
<dbReference type="HAMAP" id="MF_00135">
    <property type="entry name" value="PRAI"/>
    <property type="match status" value="1"/>
</dbReference>
<name>A0ABP8IYB9_9BACT</name>
<reference evidence="12" key="1">
    <citation type="journal article" date="2019" name="Int. J. Syst. Evol. Microbiol.">
        <title>The Global Catalogue of Microorganisms (GCM) 10K type strain sequencing project: providing services to taxonomists for standard genome sequencing and annotation.</title>
        <authorList>
            <consortium name="The Broad Institute Genomics Platform"/>
            <consortium name="The Broad Institute Genome Sequencing Center for Infectious Disease"/>
            <person name="Wu L."/>
            <person name="Ma J."/>
        </authorList>
    </citation>
    <scope>NUCLEOTIDE SEQUENCE [LARGE SCALE GENOMIC DNA]</scope>
    <source>
        <strain evidence="12">JCM 17924</strain>
    </source>
</reference>
<keyword evidence="12" id="KW-1185">Reference proteome</keyword>
<dbReference type="Proteomes" id="UP001500454">
    <property type="component" value="Unassembled WGS sequence"/>
</dbReference>
<keyword evidence="7 9" id="KW-0057">Aromatic amino acid biosynthesis</keyword>
<evidence type="ECO:0000259" key="10">
    <source>
        <dbReference type="Pfam" id="PF00697"/>
    </source>
</evidence>
<keyword evidence="8 9" id="KW-0413">Isomerase</keyword>
<dbReference type="CDD" id="cd00405">
    <property type="entry name" value="PRAI"/>
    <property type="match status" value="1"/>
</dbReference>
<dbReference type="Pfam" id="PF00697">
    <property type="entry name" value="PRAI"/>
    <property type="match status" value="1"/>
</dbReference>